<dbReference type="OrthoDB" id="970970at2"/>
<proteinExistence type="predicted"/>
<dbReference type="RefSeq" id="WP_111631176.1">
    <property type="nucleotide sequence ID" value="NZ_QLMC01000008.1"/>
</dbReference>
<organism evidence="1 2">
    <name type="scientific">Larkinella arboricola</name>
    <dbReference type="NCBI Taxonomy" id="643671"/>
    <lineage>
        <taxon>Bacteria</taxon>
        <taxon>Pseudomonadati</taxon>
        <taxon>Bacteroidota</taxon>
        <taxon>Cytophagia</taxon>
        <taxon>Cytophagales</taxon>
        <taxon>Spirosomataceae</taxon>
        <taxon>Larkinella</taxon>
    </lineage>
</organism>
<keyword evidence="2" id="KW-1185">Reference proteome</keyword>
<gene>
    <name evidence="1" type="ORF">LX87_05170</name>
</gene>
<reference evidence="1 2" key="1">
    <citation type="submission" date="2018-06" db="EMBL/GenBank/DDBJ databases">
        <title>Genomic Encyclopedia of Archaeal and Bacterial Type Strains, Phase II (KMG-II): from individual species to whole genera.</title>
        <authorList>
            <person name="Goeker M."/>
        </authorList>
    </citation>
    <scope>NUCLEOTIDE SEQUENCE [LARGE SCALE GENOMIC DNA]</scope>
    <source>
        <strain evidence="1 2">DSM 21851</strain>
    </source>
</reference>
<dbReference type="Proteomes" id="UP000248790">
    <property type="component" value="Unassembled WGS sequence"/>
</dbReference>
<comment type="caution">
    <text evidence="1">The sequence shown here is derived from an EMBL/GenBank/DDBJ whole genome shotgun (WGS) entry which is preliminary data.</text>
</comment>
<evidence type="ECO:0000313" key="2">
    <source>
        <dbReference type="Proteomes" id="UP000248790"/>
    </source>
</evidence>
<protein>
    <submittedName>
        <fullName evidence="1">Uncharacterized protein</fullName>
    </submittedName>
</protein>
<accession>A0A327WNT9</accession>
<evidence type="ECO:0000313" key="1">
    <source>
        <dbReference type="EMBL" id="RAJ92202.1"/>
    </source>
</evidence>
<dbReference type="EMBL" id="QLMC01000008">
    <property type="protein sequence ID" value="RAJ92202.1"/>
    <property type="molecule type" value="Genomic_DNA"/>
</dbReference>
<dbReference type="AlphaFoldDB" id="A0A327WNT9"/>
<sequence length="94" mass="10888">MLLDIEIKDPILVHNPHTGQLVNVAPLFDAMKEFDDSVVGTPFQNMQLALRQAFRIINIMGYDPDIVPLAEYRDTNHRLFLLEDMFETMDRKSP</sequence>
<name>A0A327WNT9_LARAB</name>